<accession>A0A9Q3HHY9</accession>
<dbReference type="SUPFAM" id="SSF56672">
    <property type="entry name" value="DNA/RNA polymerases"/>
    <property type="match status" value="1"/>
</dbReference>
<dbReference type="Gene3D" id="3.10.10.10">
    <property type="entry name" value="HIV Type 1 Reverse Transcriptase, subunit A, domain 1"/>
    <property type="match status" value="1"/>
</dbReference>
<dbReference type="InterPro" id="IPR053134">
    <property type="entry name" value="RNA-dir_DNA_polymerase"/>
</dbReference>
<dbReference type="InterPro" id="IPR043128">
    <property type="entry name" value="Rev_trsase/Diguanyl_cyclase"/>
</dbReference>
<dbReference type="PANTHER" id="PTHR24559">
    <property type="entry name" value="TRANSPOSON TY3-I GAG-POL POLYPROTEIN"/>
    <property type="match status" value="1"/>
</dbReference>
<dbReference type="Proteomes" id="UP000765509">
    <property type="component" value="Unassembled WGS sequence"/>
</dbReference>
<evidence type="ECO:0000313" key="2">
    <source>
        <dbReference type="EMBL" id="MBW0505961.1"/>
    </source>
</evidence>
<dbReference type="InterPro" id="IPR043502">
    <property type="entry name" value="DNA/RNA_pol_sf"/>
</dbReference>
<sequence>MGYIHGTATKMNFCIDNAQHRLIIDHGSPCFIVARDYMDNNFQDWKKQLSPTKAKNFKSASGKIKYIGKIIKEIIIPHRKHNIRLNPNKNRHITIGTKKEKKFSLAIYQISVQNLLEELLNEFREGQFSNVLTSKEKLSLLKMLRKNTPAFAIGEESIENISGHYIELYLYVERPYTPILTRPPFPASLETRKEIEKNITELLDMDAIRKIVHNEIVEITTPLLISWNNGKSTFCGDSRALNNYTKADRYSIPRIPHALDKLKKAKYITKMDSPKKIRDSILGPFTITKLIGSNAVEVKITEEFWRKHPVFQVSLVKPYFQTEEDKFPSRKKPHPNRDSGSGRPPGPVRKIIKARKIRLNGKDQRHYLVRFKNQTADKGKCLAKDSIPDGNLHLRRLRASRRTEKSHQ</sequence>
<protein>
    <recommendedName>
        <fullName evidence="4">Reverse transcriptase domain-containing protein</fullName>
    </recommendedName>
</protein>
<proteinExistence type="predicted"/>
<dbReference type="AlphaFoldDB" id="A0A9Q3HHY9"/>
<evidence type="ECO:0000313" key="3">
    <source>
        <dbReference type="Proteomes" id="UP000765509"/>
    </source>
</evidence>
<dbReference type="EMBL" id="AVOT02018802">
    <property type="protein sequence ID" value="MBW0505961.1"/>
    <property type="molecule type" value="Genomic_DNA"/>
</dbReference>
<organism evidence="2 3">
    <name type="scientific">Austropuccinia psidii MF-1</name>
    <dbReference type="NCBI Taxonomy" id="1389203"/>
    <lineage>
        <taxon>Eukaryota</taxon>
        <taxon>Fungi</taxon>
        <taxon>Dikarya</taxon>
        <taxon>Basidiomycota</taxon>
        <taxon>Pucciniomycotina</taxon>
        <taxon>Pucciniomycetes</taxon>
        <taxon>Pucciniales</taxon>
        <taxon>Sphaerophragmiaceae</taxon>
        <taxon>Austropuccinia</taxon>
    </lineage>
</organism>
<comment type="caution">
    <text evidence="2">The sequence shown here is derived from an EMBL/GenBank/DDBJ whole genome shotgun (WGS) entry which is preliminary data.</text>
</comment>
<dbReference type="Gene3D" id="3.30.70.270">
    <property type="match status" value="1"/>
</dbReference>
<dbReference type="PANTHER" id="PTHR24559:SF444">
    <property type="entry name" value="REVERSE TRANSCRIPTASE DOMAIN-CONTAINING PROTEIN"/>
    <property type="match status" value="1"/>
</dbReference>
<feature type="region of interest" description="Disordered" evidence="1">
    <location>
        <begin position="324"/>
        <end position="349"/>
    </location>
</feature>
<name>A0A9Q3HHY9_9BASI</name>
<keyword evidence="3" id="KW-1185">Reference proteome</keyword>
<gene>
    <name evidence="2" type="ORF">O181_045676</name>
</gene>
<reference evidence="2" key="1">
    <citation type="submission" date="2021-03" db="EMBL/GenBank/DDBJ databases">
        <title>Draft genome sequence of rust myrtle Austropuccinia psidii MF-1, a brazilian biotype.</title>
        <authorList>
            <person name="Quecine M.C."/>
            <person name="Pachon D.M.R."/>
            <person name="Bonatelli M.L."/>
            <person name="Correr F.H."/>
            <person name="Franceschini L.M."/>
            <person name="Leite T.F."/>
            <person name="Margarido G.R.A."/>
            <person name="Almeida C.A."/>
            <person name="Ferrarezi J.A."/>
            <person name="Labate C.A."/>
        </authorList>
    </citation>
    <scope>NUCLEOTIDE SEQUENCE</scope>
    <source>
        <strain evidence="2">MF-1</strain>
    </source>
</reference>
<evidence type="ECO:0000256" key="1">
    <source>
        <dbReference type="SAM" id="MobiDB-lite"/>
    </source>
</evidence>
<dbReference type="OrthoDB" id="115435at2759"/>
<evidence type="ECO:0008006" key="4">
    <source>
        <dbReference type="Google" id="ProtNLM"/>
    </source>
</evidence>